<proteinExistence type="predicted"/>
<comment type="caution">
    <text evidence="1">The sequence shown here is derived from an EMBL/GenBank/DDBJ whole genome shotgun (WGS) entry which is preliminary data.</text>
</comment>
<evidence type="ECO:0000313" key="2">
    <source>
        <dbReference type="Proteomes" id="UP001062846"/>
    </source>
</evidence>
<sequence length="237" mass="26611">MDALSLSSPPLSLNPLSAHLLTLKSPTLLSKSPTFSLRPSTSPQSFKCLPLGSRHLRKTLVARSGVMGMLFSERIVFLGHKIDDFVADLVISELLLLDAQDPTKDIKLFINSPGGSHRRISKEVLGESKGKGSISKKTLRWNDKVQAMVKAKECFKKWQKDRNEKNFQGYKQASEEAKKAVTDARLRVYEDFYARLDSKDGEKNIYKLTKLREGKARDVSQVKCIKDSDSVVLVKDE</sequence>
<evidence type="ECO:0000313" key="1">
    <source>
        <dbReference type="EMBL" id="KAI8530732.1"/>
    </source>
</evidence>
<gene>
    <name evidence="1" type="ORF">RHMOL_Rhmol11G0082500</name>
</gene>
<accession>A0ACC0LQQ2</accession>
<reference evidence="1" key="1">
    <citation type="submission" date="2022-02" db="EMBL/GenBank/DDBJ databases">
        <title>Plant Genome Project.</title>
        <authorList>
            <person name="Zhang R.-G."/>
        </authorList>
    </citation>
    <scope>NUCLEOTIDE SEQUENCE</scope>
    <source>
        <strain evidence="1">AT1</strain>
    </source>
</reference>
<dbReference type="Proteomes" id="UP001062846">
    <property type="component" value="Chromosome 11"/>
</dbReference>
<keyword evidence="2" id="KW-1185">Reference proteome</keyword>
<organism evidence="1 2">
    <name type="scientific">Rhododendron molle</name>
    <name type="common">Chinese azalea</name>
    <name type="synonym">Azalea mollis</name>
    <dbReference type="NCBI Taxonomy" id="49168"/>
    <lineage>
        <taxon>Eukaryota</taxon>
        <taxon>Viridiplantae</taxon>
        <taxon>Streptophyta</taxon>
        <taxon>Embryophyta</taxon>
        <taxon>Tracheophyta</taxon>
        <taxon>Spermatophyta</taxon>
        <taxon>Magnoliopsida</taxon>
        <taxon>eudicotyledons</taxon>
        <taxon>Gunneridae</taxon>
        <taxon>Pentapetalae</taxon>
        <taxon>asterids</taxon>
        <taxon>Ericales</taxon>
        <taxon>Ericaceae</taxon>
        <taxon>Ericoideae</taxon>
        <taxon>Rhodoreae</taxon>
        <taxon>Rhododendron</taxon>
    </lineage>
</organism>
<dbReference type="EMBL" id="CM046398">
    <property type="protein sequence ID" value="KAI8530732.1"/>
    <property type="molecule type" value="Genomic_DNA"/>
</dbReference>
<name>A0ACC0LQQ2_RHOML</name>
<protein>
    <submittedName>
        <fullName evidence="1">Uncharacterized protein</fullName>
    </submittedName>
</protein>